<reference evidence="1 2" key="1">
    <citation type="journal article" date="2013" name="PLoS ONE">
        <title>Bacterial endosymbiosis in a chordate host: long-term co-evolution and conservation of secondary metabolism.</title>
        <authorList>
            <person name="Kwan J.C."/>
            <person name="Schmidt E.W."/>
        </authorList>
    </citation>
    <scope>NUCLEOTIDE SEQUENCE [LARGE SCALE GENOMIC DNA]</scope>
    <source>
        <strain evidence="2">L6</strain>
    </source>
</reference>
<name>W2UYS2_9RICK</name>
<proteinExistence type="predicted"/>
<evidence type="ECO:0000313" key="1">
    <source>
        <dbReference type="EMBL" id="ETO91025.1"/>
    </source>
</evidence>
<sequence length="49" mass="5693">MSTCDNFIYFGQIIYHILNFFSMFGSDGRSVSESNDLRCIIDIMFSRIS</sequence>
<keyword evidence="2" id="KW-1185">Reference proteome</keyword>
<dbReference type="EMBL" id="AXCJ01000009">
    <property type="protein sequence ID" value="ETO91025.1"/>
    <property type="molecule type" value="Genomic_DNA"/>
</dbReference>
<evidence type="ECO:0000313" key="2">
    <source>
        <dbReference type="Proteomes" id="UP000018951"/>
    </source>
</evidence>
<dbReference type="Proteomes" id="UP000018951">
    <property type="component" value="Unassembled WGS sequence"/>
</dbReference>
<dbReference type="AlphaFoldDB" id="W2UYS2"/>
<organism evidence="1 2">
    <name type="scientific">Candidatus Xenolissoclinum pacificiensis L6</name>
    <dbReference type="NCBI Taxonomy" id="1401685"/>
    <lineage>
        <taxon>Bacteria</taxon>
        <taxon>Pseudomonadati</taxon>
        <taxon>Pseudomonadota</taxon>
        <taxon>Alphaproteobacteria</taxon>
        <taxon>Rickettsiales</taxon>
        <taxon>Anaplasmataceae</taxon>
        <taxon>Candidatus Xenolissoclinum</taxon>
    </lineage>
</organism>
<gene>
    <name evidence="1" type="ORF">P857_100</name>
</gene>
<protein>
    <submittedName>
        <fullName evidence="1">Uncharacterized protein</fullName>
    </submittedName>
</protein>
<accession>W2UYS2</accession>
<comment type="caution">
    <text evidence="1">The sequence shown here is derived from an EMBL/GenBank/DDBJ whole genome shotgun (WGS) entry which is preliminary data.</text>
</comment>